<dbReference type="GO" id="GO:0043190">
    <property type="term" value="C:ATP-binding cassette (ABC) transporter complex"/>
    <property type="evidence" value="ECO:0007669"/>
    <property type="project" value="InterPro"/>
</dbReference>
<dbReference type="EMBL" id="JACIIX010000001">
    <property type="protein sequence ID" value="MBB6208893.1"/>
    <property type="molecule type" value="Genomic_DNA"/>
</dbReference>
<evidence type="ECO:0000313" key="5">
    <source>
        <dbReference type="EMBL" id="MBB6208893.1"/>
    </source>
</evidence>
<dbReference type="GO" id="GO:1904680">
    <property type="term" value="F:peptide transmembrane transporter activity"/>
    <property type="evidence" value="ECO:0007669"/>
    <property type="project" value="TreeGrafter"/>
</dbReference>
<evidence type="ECO:0000256" key="1">
    <source>
        <dbReference type="ARBA" id="ARBA00004418"/>
    </source>
</evidence>
<name>A0A7X0DKF3_NOVIT</name>
<accession>A0A7X0DKF3</accession>
<gene>
    <name evidence="5" type="ORF">FHS48_000274</name>
</gene>
<comment type="similarity">
    <text evidence="2">Belongs to the bacterial solute-binding protein 5 family.</text>
</comment>
<dbReference type="Pfam" id="PF00496">
    <property type="entry name" value="SBP_bac_5"/>
    <property type="match status" value="1"/>
</dbReference>
<dbReference type="InterPro" id="IPR030678">
    <property type="entry name" value="Peptide/Ni-bd"/>
</dbReference>
<dbReference type="InterPro" id="IPR000914">
    <property type="entry name" value="SBP_5_dom"/>
</dbReference>
<comment type="caution">
    <text evidence="5">The sequence shown here is derived from an EMBL/GenBank/DDBJ whole genome shotgun (WGS) entry which is preliminary data.</text>
</comment>
<protein>
    <submittedName>
        <fullName evidence="5">Peptide/nickel transport system substrate-binding protein</fullName>
    </submittedName>
</protein>
<feature type="domain" description="Solute-binding protein family 5" evidence="4">
    <location>
        <begin position="78"/>
        <end position="426"/>
    </location>
</feature>
<comment type="subcellular location">
    <subcellularLocation>
        <location evidence="1">Periplasm</location>
    </subcellularLocation>
</comment>
<keyword evidence="3" id="KW-0732">Signal</keyword>
<dbReference type="PANTHER" id="PTHR30290">
    <property type="entry name" value="PERIPLASMIC BINDING COMPONENT OF ABC TRANSPORTER"/>
    <property type="match status" value="1"/>
</dbReference>
<feature type="signal peptide" evidence="3">
    <location>
        <begin position="1"/>
        <end position="30"/>
    </location>
</feature>
<evidence type="ECO:0000256" key="2">
    <source>
        <dbReference type="ARBA" id="ARBA00005695"/>
    </source>
</evidence>
<dbReference type="CDD" id="cd08490">
    <property type="entry name" value="PBP2_NikA_DppA_OppA_like_3"/>
    <property type="match status" value="1"/>
</dbReference>
<dbReference type="PANTHER" id="PTHR30290:SF83">
    <property type="entry name" value="ABC TRANSPORTER SUBSTRATE-BINDING PROTEIN"/>
    <property type="match status" value="1"/>
</dbReference>
<evidence type="ECO:0000313" key="6">
    <source>
        <dbReference type="Proteomes" id="UP000544872"/>
    </source>
</evidence>
<feature type="chain" id="PRO_5031245632" evidence="3">
    <location>
        <begin position="31"/>
        <end position="520"/>
    </location>
</feature>
<dbReference type="SUPFAM" id="SSF53850">
    <property type="entry name" value="Periplasmic binding protein-like II"/>
    <property type="match status" value="1"/>
</dbReference>
<dbReference type="Proteomes" id="UP000544872">
    <property type="component" value="Unassembled WGS sequence"/>
</dbReference>
<keyword evidence="6" id="KW-1185">Reference proteome</keyword>
<sequence>MRRVALLPPRLRRPVSALLLSLGLALPAPAALADAPAGILTVTAPWEVSSLDPARHGYVFTRLQIAETLVDVDKAGGLVPGLAEGWQVDAAGVVWTLTLRRGVLFHDGTPMTAETVAAALRTAAAKPGPLASAPLESIAVGGPETVVIRLKEPFAPLLATLAGTAAQILAPASYGPDGTVTQVIGTGPFRLTEVKPPQSLAAERFDRYWGQPAGVGKMTYLAAGRGETRAMMAESGDADVVYTLDPASRQRLQRNPAVTVQALPLPRTVSVKLNAGDPALSDLRVRRALALAVDRGGIATGLLREPGSAAGQMFPPGTGDWPLPEGLPLRADLTQAAALLTEAGWVPGSDGLRSRDGKPLKLTLRTFPDRPELPVIATALQAQWREIGVDVAVSVGNSSDVPAGHRDGTLQMALMARSFGLVPDPLVTALQDFGPGGGDWGAMNWSSPAMEQALATLKRGTDPATATGLRQTVSRILLAELPVIPVSWYQQTVAVSKRVSGLTLDPYERSYRLSEVTWVR</sequence>
<dbReference type="Gene3D" id="3.40.190.10">
    <property type="entry name" value="Periplasmic binding protein-like II"/>
    <property type="match status" value="1"/>
</dbReference>
<evidence type="ECO:0000256" key="3">
    <source>
        <dbReference type="SAM" id="SignalP"/>
    </source>
</evidence>
<dbReference type="Gene3D" id="3.10.105.10">
    <property type="entry name" value="Dipeptide-binding Protein, Domain 3"/>
    <property type="match status" value="1"/>
</dbReference>
<dbReference type="PIRSF" id="PIRSF002741">
    <property type="entry name" value="MppA"/>
    <property type="match status" value="1"/>
</dbReference>
<dbReference type="AlphaFoldDB" id="A0A7X0DKF3"/>
<reference evidence="5 6" key="1">
    <citation type="submission" date="2020-08" db="EMBL/GenBank/DDBJ databases">
        <title>Genomic Encyclopedia of Type Strains, Phase IV (KMG-IV): sequencing the most valuable type-strain genomes for metagenomic binning, comparative biology and taxonomic classification.</title>
        <authorList>
            <person name="Goeker M."/>
        </authorList>
    </citation>
    <scope>NUCLEOTIDE SEQUENCE [LARGE SCALE GENOMIC DNA]</scope>
    <source>
        <strain evidence="5 6">DSM 11590</strain>
    </source>
</reference>
<dbReference type="GO" id="GO:0015833">
    <property type="term" value="P:peptide transport"/>
    <property type="evidence" value="ECO:0007669"/>
    <property type="project" value="TreeGrafter"/>
</dbReference>
<dbReference type="InterPro" id="IPR039424">
    <property type="entry name" value="SBP_5"/>
</dbReference>
<evidence type="ECO:0000259" key="4">
    <source>
        <dbReference type="Pfam" id="PF00496"/>
    </source>
</evidence>
<proteinExistence type="inferred from homology"/>
<dbReference type="GO" id="GO:0030288">
    <property type="term" value="C:outer membrane-bounded periplasmic space"/>
    <property type="evidence" value="ECO:0007669"/>
    <property type="project" value="UniProtKB-ARBA"/>
</dbReference>
<dbReference type="RefSeq" id="WP_184260467.1">
    <property type="nucleotide sequence ID" value="NZ_JACIIX010000001.1"/>
</dbReference>
<organism evidence="5 6">
    <name type="scientific">Novispirillum itersonii</name>
    <name type="common">Aquaspirillum itersonii</name>
    <dbReference type="NCBI Taxonomy" id="189"/>
    <lineage>
        <taxon>Bacteria</taxon>
        <taxon>Pseudomonadati</taxon>
        <taxon>Pseudomonadota</taxon>
        <taxon>Alphaproteobacteria</taxon>
        <taxon>Rhodospirillales</taxon>
        <taxon>Novispirillaceae</taxon>
        <taxon>Novispirillum</taxon>
    </lineage>
</organism>